<evidence type="ECO:0000256" key="6">
    <source>
        <dbReference type="ARBA" id="ARBA00023157"/>
    </source>
</evidence>
<dbReference type="Proteomes" id="UP001515480">
    <property type="component" value="Unassembled WGS sequence"/>
</dbReference>
<organism evidence="12 13">
    <name type="scientific">Prymnesium parvum</name>
    <name type="common">Toxic golden alga</name>
    <dbReference type="NCBI Taxonomy" id="97485"/>
    <lineage>
        <taxon>Eukaryota</taxon>
        <taxon>Haptista</taxon>
        <taxon>Haptophyta</taxon>
        <taxon>Prymnesiophyceae</taxon>
        <taxon>Prymnesiales</taxon>
        <taxon>Prymnesiaceae</taxon>
        <taxon>Prymnesium</taxon>
    </lineage>
</organism>
<feature type="region of interest" description="Disordered" evidence="8">
    <location>
        <begin position="464"/>
        <end position="547"/>
    </location>
</feature>
<accession>A0AB34IRI2</accession>
<keyword evidence="2" id="KW-0479">Metal-binding</keyword>
<dbReference type="SMART" id="SM00018">
    <property type="entry name" value="PD"/>
    <property type="match status" value="1"/>
</dbReference>
<dbReference type="EMBL" id="JBGBPQ010000020">
    <property type="protein sequence ID" value="KAL1504026.1"/>
    <property type="molecule type" value="Genomic_DNA"/>
</dbReference>
<evidence type="ECO:0000256" key="4">
    <source>
        <dbReference type="ARBA" id="ARBA00023002"/>
    </source>
</evidence>
<dbReference type="InterPro" id="IPR005123">
    <property type="entry name" value="Oxoglu/Fe-dep_dioxygenase_dom"/>
</dbReference>
<comment type="cofactor">
    <cofactor evidence="1">
        <name>L-ascorbate</name>
        <dbReference type="ChEBI" id="CHEBI:38290"/>
    </cofactor>
</comment>
<dbReference type="InterPro" id="IPR000519">
    <property type="entry name" value="P_trefoil_dom"/>
</dbReference>
<evidence type="ECO:0000259" key="10">
    <source>
        <dbReference type="PROSITE" id="PS51448"/>
    </source>
</evidence>
<feature type="region of interest" description="Disordered" evidence="8">
    <location>
        <begin position="82"/>
        <end position="105"/>
    </location>
</feature>
<keyword evidence="4" id="KW-0560">Oxidoreductase</keyword>
<dbReference type="AlphaFoldDB" id="A0AB34IRI2"/>
<keyword evidence="6" id="KW-1015">Disulfide bond</keyword>
<dbReference type="InterPro" id="IPR044913">
    <property type="entry name" value="P_trefoil_dom_sf"/>
</dbReference>
<evidence type="ECO:0000256" key="1">
    <source>
        <dbReference type="ARBA" id="ARBA00001961"/>
    </source>
</evidence>
<dbReference type="GO" id="GO:0016020">
    <property type="term" value="C:membrane"/>
    <property type="evidence" value="ECO:0007669"/>
    <property type="project" value="TreeGrafter"/>
</dbReference>
<evidence type="ECO:0000256" key="3">
    <source>
        <dbReference type="ARBA" id="ARBA00022964"/>
    </source>
</evidence>
<reference evidence="12 13" key="1">
    <citation type="journal article" date="2024" name="Science">
        <title>Giant polyketide synthase enzymes in the biosynthesis of giant marine polyether toxins.</title>
        <authorList>
            <person name="Fallon T.R."/>
            <person name="Shende V.V."/>
            <person name="Wierzbicki I.H."/>
            <person name="Pendleton A.L."/>
            <person name="Watervoot N.F."/>
            <person name="Auber R.P."/>
            <person name="Gonzalez D.J."/>
            <person name="Wisecaver J.H."/>
            <person name="Moore B.S."/>
        </authorList>
    </citation>
    <scope>NUCLEOTIDE SEQUENCE [LARGE SCALE GENOMIC DNA]</scope>
    <source>
        <strain evidence="12 13">12B1</strain>
    </source>
</reference>
<feature type="region of interest" description="Disordered" evidence="8">
    <location>
        <begin position="111"/>
        <end position="130"/>
    </location>
</feature>
<proteinExistence type="predicted"/>
<evidence type="ECO:0000313" key="12">
    <source>
        <dbReference type="EMBL" id="KAL1504026.1"/>
    </source>
</evidence>
<dbReference type="PANTHER" id="PTHR14650:SF1">
    <property type="entry name" value="2-OXOGLUTARATE AND IRON-DEPENDENT OXYGENASE DOMAIN-CONTAINING PROTEIN 3"/>
    <property type="match status" value="1"/>
</dbReference>
<evidence type="ECO:0000256" key="5">
    <source>
        <dbReference type="ARBA" id="ARBA00023004"/>
    </source>
</evidence>
<dbReference type="InterPro" id="IPR006620">
    <property type="entry name" value="Pro_4_hyd_alph"/>
</dbReference>
<evidence type="ECO:0000256" key="9">
    <source>
        <dbReference type="SAM" id="SignalP"/>
    </source>
</evidence>
<dbReference type="SMART" id="SM00702">
    <property type="entry name" value="P4Hc"/>
    <property type="match status" value="1"/>
</dbReference>
<dbReference type="InterPro" id="IPR039210">
    <property type="entry name" value="OGFOD3"/>
</dbReference>
<feature type="signal peptide" evidence="9">
    <location>
        <begin position="1"/>
        <end position="24"/>
    </location>
</feature>
<dbReference type="GO" id="GO:0031418">
    <property type="term" value="F:L-ascorbic acid binding"/>
    <property type="evidence" value="ECO:0007669"/>
    <property type="project" value="InterPro"/>
</dbReference>
<comment type="caution">
    <text evidence="7">Lacks conserved residue(s) required for the propagation of feature annotation.</text>
</comment>
<sequence>MGYDEPGPAAFACMAALLLPLAAAAASMTSQRTECPAPHDLEIELTRSSVDTLIRFLRSCSRMAHSQEKLIADVRTMLSDTTLVGSGEPGTFGHERTDHGSTDLRGLAGQLSHADRPTESSGLRGGASTKTLTTWHASEEDQRAAQAAQRELIDRRSGMGRPFKLITAATDFGRRIWKVRCDDRLYRLGLAPVVQCTPSGGPSGSLEDGKAVEIDQNGSSSTFHPLRGGCGRVLHDGFLSQSEQLHLIALVEDSMRGMYHQGAQTSFAAGAASAKKQLGSMGVALVDEIIRRVMDTIKRDFGISQIFSAGLLFSRIWEDALIPADGMDAQPGHRYWNTHVDKANRASYDYSALLYLNSHCREASGTCIFDGITQPHFDGGLFSWMDAASDLTVEPRKGRLLTFTGGLENVHRITKVTRGTRYVIGMWFTCHEELRYVDALSAETQTKSEFLTDTARILQGVDDNGRVSIAPHPQVQRFVEEDRPLPVAPNRKGTQRSKKEGVPTIPPRRKGATRSHQEGVPAVPPRQKRQTRSQQEDLPTAPPRRNGALETQQNLKGEAEIALSGDVSQNSSPDYSYGLNDDLSFEEALNAYQTALRKYDEMYGLGVDNSEADLAVTQLHAESSRESSSNSIELLQISDEVKAANDNILKQPLSQKVNYDGKFERKDCGYPGITAKECVKERGCRWDDTKINVPWCFAS</sequence>
<feature type="domain" description="Fe2OG dioxygenase" evidence="11">
    <location>
        <begin position="316"/>
        <end position="430"/>
    </location>
</feature>
<evidence type="ECO:0000259" key="11">
    <source>
        <dbReference type="PROSITE" id="PS51471"/>
    </source>
</evidence>
<dbReference type="PROSITE" id="PS51471">
    <property type="entry name" value="FE2OG_OXY"/>
    <property type="match status" value="1"/>
</dbReference>
<gene>
    <name evidence="12" type="ORF">AB1Y20_010439</name>
</gene>
<dbReference type="GO" id="GO:0005506">
    <property type="term" value="F:iron ion binding"/>
    <property type="evidence" value="ECO:0007669"/>
    <property type="project" value="InterPro"/>
</dbReference>
<keyword evidence="13" id="KW-1185">Reference proteome</keyword>
<evidence type="ECO:0008006" key="14">
    <source>
        <dbReference type="Google" id="ProtNLM"/>
    </source>
</evidence>
<feature type="domain" description="P-type" evidence="10">
    <location>
        <begin position="655"/>
        <end position="699"/>
    </location>
</feature>
<dbReference type="Gene3D" id="2.60.120.620">
    <property type="entry name" value="q2cbj1_9rhob like domain"/>
    <property type="match status" value="1"/>
</dbReference>
<evidence type="ECO:0000256" key="7">
    <source>
        <dbReference type="PROSITE-ProRule" id="PRU00779"/>
    </source>
</evidence>
<evidence type="ECO:0000313" key="13">
    <source>
        <dbReference type="Proteomes" id="UP001515480"/>
    </source>
</evidence>
<dbReference type="PROSITE" id="PS51448">
    <property type="entry name" value="P_TREFOIL_2"/>
    <property type="match status" value="1"/>
</dbReference>
<dbReference type="GO" id="GO:0051213">
    <property type="term" value="F:dioxygenase activity"/>
    <property type="evidence" value="ECO:0007669"/>
    <property type="project" value="UniProtKB-KW"/>
</dbReference>
<dbReference type="CDD" id="cd00111">
    <property type="entry name" value="Trefoil"/>
    <property type="match status" value="1"/>
</dbReference>
<dbReference type="Pfam" id="PF13640">
    <property type="entry name" value="2OG-FeII_Oxy_3"/>
    <property type="match status" value="1"/>
</dbReference>
<dbReference type="Pfam" id="PF00088">
    <property type="entry name" value="Trefoil"/>
    <property type="match status" value="1"/>
</dbReference>
<feature type="chain" id="PRO_5044240640" description="Procollagen-proline 3-dioxygenase" evidence="9">
    <location>
        <begin position="25"/>
        <end position="699"/>
    </location>
</feature>
<keyword evidence="9" id="KW-0732">Signal</keyword>
<keyword evidence="3" id="KW-0223">Dioxygenase</keyword>
<dbReference type="PANTHER" id="PTHR14650">
    <property type="entry name" value="PROLYL HYDROXYLASE-RELATED"/>
    <property type="match status" value="1"/>
</dbReference>
<keyword evidence="5" id="KW-0408">Iron</keyword>
<dbReference type="GO" id="GO:0016705">
    <property type="term" value="F:oxidoreductase activity, acting on paired donors, with incorporation or reduction of molecular oxygen"/>
    <property type="evidence" value="ECO:0007669"/>
    <property type="project" value="InterPro"/>
</dbReference>
<feature type="compositionally biased region" description="Basic and acidic residues" evidence="8">
    <location>
        <begin position="93"/>
        <end position="102"/>
    </location>
</feature>
<comment type="caution">
    <text evidence="12">The sequence shown here is derived from an EMBL/GenBank/DDBJ whole genome shotgun (WGS) entry which is preliminary data.</text>
</comment>
<protein>
    <recommendedName>
        <fullName evidence="14">Procollagen-proline 3-dioxygenase</fullName>
    </recommendedName>
</protein>
<evidence type="ECO:0000256" key="2">
    <source>
        <dbReference type="ARBA" id="ARBA00022723"/>
    </source>
</evidence>
<evidence type="ECO:0000256" key="8">
    <source>
        <dbReference type="SAM" id="MobiDB-lite"/>
    </source>
</evidence>
<dbReference type="SUPFAM" id="SSF57492">
    <property type="entry name" value="Trefoil"/>
    <property type="match status" value="1"/>
</dbReference>
<dbReference type="Gene3D" id="4.10.110.10">
    <property type="entry name" value="Spasmolytic Protein, domain 1"/>
    <property type="match status" value="1"/>
</dbReference>
<dbReference type="InterPro" id="IPR044862">
    <property type="entry name" value="Pro_4_hyd_alph_FE2OG_OXY"/>
</dbReference>
<name>A0AB34IRI2_PRYPA</name>